<organism evidence="5 6">
    <name type="scientific">Microcella pacifica</name>
    <dbReference type="NCBI Taxonomy" id="2591847"/>
    <lineage>
        <taxon>Bacteria</taxon>
        <taxon>Bacillati</taxon>
        <taxon>Actinomycetota</taxon>
        <taxon>Actinomycetes</taxon>
        <taxon>Micrococcales</taxon>
        <taxon>Microbacteriaceae</taxon>
        <taxon>Microcella</taxon>
    </lineage>
</organism>
<dbReference type="Pfam" id="PF13692">
    <property type="entry name" value="Glyco_trans_1_4"/>
    <property type="match status" value="1"/>
</dbReference>
<keyword evidence="2" id="KW-0328">Glycosyltransferase</keyword>
<accession>A0A9E5JNF1</accession>
<dbReference type="AlphaFoldDB" id="A0A9E5JNF1"/>
<feature type="domain" description="Glycosyltransferase subfamily 4-like N-terminal" evidence="4">
    <location>
        <begin position="18"/>
        <end position="184"/>
    </location>
</feature>
<proteinExistence type="predicted"/>
<dbReference type="OrthoDB" id="3657271at2"/>
<dbReference type="InterPro" id="IPR050194">
    <property type="entry name" value="Glycosyltransferase_grp1"/>
</dbReference>
<gene>
    <name evidence="5" type="ORF">FK219_011765</name>
</gene>
<sequence length="394" mass="41404">MRILIASRLFLPEPAVAATRLGALARELAARGHEVEVLTSRPPRGSIVEDEPGVRVRRWPVLRNRQGAVRGYVQYLSFDVPLLARLLLARRADVVVVEPPPTTGTVVRWASRLRRTPYVYYAADILSDAAAHAGTSRTVVGVVRRLERAAVRGAARVLSVSTDFTERLLALGAQTDSIAEVGNGADTRIYTPDGPAVKAAPYALYAGTASEVHGAAVFVDALEHVDGLRLVYLGSGTDHAALREAGERRAPGRVDVLPTVAPAEAARWLRGATVALASARPASGDAAAYRFFPAKLHAAAACGTPILYAGEGSGAVFAEDAPLGTAVPYDPRAVGAALQRALDAPATPEQRAAFAAWARKRVSLAAVAGRAADAVELAAATPHGRARPAREARA</sequence>
<keyword evidence="3" id="KW-0808">Transferase</keyword>
<evidence type="ECO:0000313" key="6">
    <source>
        <dbReference type="Proteomes" id="UP000818266"/>
    </source>
</evidence>
<name>A0A9E5JNF1_9MICO</name>
<dbReference type="PANTHER" id="PTHR45947">
    <property type="entry name" value="SULFOQUINOVOSYL TRANSFERASE SQD2"/>
    <property type="match status" value="1"/>
</dbReference>
<dbReference type="GO" id="GO:0016758">
    <property type="term" value="F:hexosyltransferase activity"/>
    <property type="evidence" value="ECO:0007669"/>
    <property type="project" value="TreeGrafter"/>
</dbReference>
<comment type="caution">
    <text evidence="5">The sequence shown here is derived from an EMBL/GenBank/DDBJ whole genome shotgun (WGS) entry which is preliminary data.</text>
</comment>
<keyword evidence="6" id="KW-1185">Reference proteome</keyword>
<evidence type="ECO:0000259" key="4">
    <source>
        <dbReference type="Pfam" id="PF13579"/>
    </source>
</evidence>
<evidence type="ECO:0000256" key="3">
    <source>
        <dbReference type="ARBA" id="ARBA00022679"/>
    </source>
</evidence>
<evidence type="ECO:0000313" key="5">
    <source>
        <dbReference type="EMBL" id="NHF63899.1"/>
    </source>
</evidence>
<dbReference type="GO" id="GO:1901137">
    <property type="term" value="P:carbohydrate derivative biosynthetic process"/>
    <property type="evidence" value="ECO:0007669"/>
    <property type="project" value="UniProtKB-ARBA"/>
</dbReference>
<dbReference type="RefSeq" id="WP_152584108.1">
    <property type="nucleotide sequence ID" value="NZ_VIKT02000025.1"/>
</dbReference>
<evidence type="ECO:0000256" key="2">
    <source>
        <dbReference type="ARBA" id="ARBA00022676"/>
    </source>
</evidence>
<dbReference type="PANTHER" id="PTHR45947:SF3">
    <property type="entry name" value="SULFOQUINOVOSYL TRANSFERASE SQD2"/>
    <property type="match status" value="1"/>
</dbReference>
<dbReference type="CDD" id="cd03794">
    <property type="entry name" value="GT4_WbuB-like"/>
    <property type="match status" value="1"/>
</dbReference>
<dbReference type="SUPFAM" id="SSF53756">
    <property type="entry name" value="UDP-Glycosyltransferase/glycogen phosphorylase"/>
    <property type="match status" value="1"/>
</dbReference>
<dbReference type="InterPro" id="IPR028098">
    <property type="entry name" value="Glyco_trans_4-like_N"/>
</dbReference>
<reference evidence="5 6" key="1">
    <citation type="submission" date="2020-03" db="EMBL/GenBank/DDBJ databases">
        <title>Chryseoglobus sp. isolated from a deep-sea seamount.</title>
        <authorList>
            <person name="Zhang D.-C."/>
        </authorList>
    </citation>
    <scope>NUCLEOTIDE SEQUENCE [LARGE SCALE GENOMIC DNA]</scope>
    <source>
        <strain evidence="5 6">KN1116</strain>
    </source>
</reference>
<protein>
    <recommendedName>
        <fullName evidence="1">D-inositol 3-phosphate glycosyltransferase</fullName>
    </recommendedName>
</protein>
<dbReference type="Gene3D" id="3.40.50.2000">
    <property type="entry name" value="Glycogen Phosphorylase B"/>
    <property type="match status" value="2"/>
</dbReference>
<dbReference type="Pfam" id="PF13579">
    <property type="entry name" value="Glyco_trans_4_4"/>
    <property type="match status" value="1"/>
</dbReference>
<dbReference type="EMBL" id="VIKT02000025">
    <property type="protein sequence ID" value="NHF63899.1"/>
    <property type="molecule type" value="Genomic_DNA"/>
</dbReference>
<evidence type="ECO:0000256" key="1">
    <source>
        <dbReference type="ARBA" id="ARBA00021292"/>
    </source>
</evidence>
<dbReference type="Proteomes" id="UP000818266">
    <property type="component" value="Unassembled WGS sequence"/>
</dbReference>